<keyword evidence="1" id="KW-0812">Transmembrane</keyword>
<dbReference type="AlphaFoldDB" id="A0A9D1RVV3"/>
<name>A0A9D1RVV3_9FIRM</name>
<protein>
    <submittedName>
        <fullName evidence="2">Pro-sigmaK processing inhibitor BofA family protein</fullName>
    </submittedName>
</protein>
<feature type="transmembrane region" description="Helical" evidence="1">
    <location>
        <begin position="28"/>
        <end position="50"/>
    </location>
</feature>
<dbReference type="Pfam" id="PF07441">
    <property type="entry name" value="BofA"/>
    <property type="match status" value="1"/>
</dbReference>
<dbReference type="EMBL" id="DXGA01000094">
    <property type="protein sequence ID" value="HIW93742.1"/>
    <property type="molecule type" value="Genomic_DNA"/>
</dbReference>
<organism evidence="2 3">
    <name type="scientific">Candidatus Flavonifractor merdipullorum</name>
    <dbReference type="NCBI Taxonomy" id="2838590"/>
    <lineage>
        <taxon>Bacteria</taxon>
        <taxon>Bacillati</taxon>
        <taxon>Bacillota</taxon>
        <taxon>Clostridia</taxon>
        <taxon>Eubacteriales</taxon>
        <taxon>Oscillospiraceae</taxon>
        <taxon>Flavonifractor</taxon>
    </lineage>
</organism>
<reference evidence="2" key="2">
    <citation type="submission" date="2021-04" db="EMBL/GenBank/DDBJ databases">
        <authorList>
            <person name="Gilroy R."/>
        </authorList>
    </citation>
    <scope>NUCLEOTIDE SEQUENCE</scope>
    <source>
        <strain evidence="2">ChiGjej6B6-1540</strain>
    </source>
</reference>
<sequence length="82" mass="8425">MPFVLAALMVLIGALALGRALKHVVRLAFRTGAGLAALALLSQASGVLGIHLGVNLFNAAVLGLFGIPGFGLLMMLSWALRT</sequence>
<keyword evidence="1" id="KW-1133">Transmembrane helix</keyword>
<evidence type="ECO:0000256" key="1">
    <source>
        <dbReference type="SAM" id="Phobius"/>
    </source>
</evidence>
<gene>
    <name evidence="2" type="ORF">H9868_04290</name>
</gene>
<keyword evidence="1" id="KW-0472">Membrane</keyword>
<accession>A0A9D1RVV3</accession>
<feature type="transmembrane region" description="Helical" evidence="1">
    <location>
        <begin position="57"/>
        <end position="80"/>
    </location>
</feature>
<reference evidence="2" key="1">
    <citation type="journal article" date="2021" name="PeerJ">
        <title>Extensive microbial diversity within the chicken gut microbiome revealed by metagenomics and culture.</title>
        <authorList>
            <person name="Gilroy R."/>
            <person name="Ravi A."/>
            <person name="Getino M."/>
            <person name="Pursley I."/>
            <person name="Horton D.L."/>
            <person name="Alikhan N.F."/>
            <person name="Baker D."/>
            <person name="Gharbi K."/>
            <person name="Hall N."/>
            <person name="Watson M."/>
            <person name="Adriaenssens E.M."/>
            <person name="Foster-Nyarko E."/>
            <person name="Jarju S."/>
            <person name="Secka A."/>
            <person name="Antonio M."/>
            <person name="Oren A."/>
            <person name="Chaudhuri R.R."/>
            <person name="La Ragione R."/>
            <person name="Hildebrand F."/>
            <person name="Pallen M.J."/>
        </authorList>
    </citation>
    <scope>NUCLEOTIDE SEQUENCE</scope>
    <source>
        <strain evidence="2">ChiGjej6B6-1540</strain>
    </source>
</reference>
<proteinExistence type="predicted"/>
<dbReference type="Proteomes" id="UP000824192">
    <property type="component" value="Unassembled WGS sequence"/>
</dbReference>
<evidence type="ECO:0000313" key="2">
    <source>
        <dbReference type="EMBL" id="HIW93742.1"/>
    </source>
</evidence>
<comment type="caution">
    <text evidence="2">The sequence shown here is derived from an EMBL/GenBank/DDBJ whole genome shotgun (WGS) entry which is preliminary data.</text>
</comment>
<dbReference type="InterPro" id="IPR010001">
    <property type="entry name" value="BofA"/>
</dbReference>
<evidence type="ECO:0000313" key="3">
    <source>
        <dbReference type="Proteomes" id="UP000824192"/>
    </source>
</evidence>